<dbReference type="PROSITE" id="PS50082">
    <property type="entry name" value="WD_REPEATS_2"/>
    <property type="match status" value="2"/>
</dbReference>
<dbReference type="Proteomes" id="UP000289738">
    <property type="component" value="Chromosome B04"/>
</dbReference>
<sequence>MRNMALQKYVPPGNAPSVNLKRLTISKKVPEKAQLKMANQNRDMDVDVDLREVYFLMMHFLSAGPCHKTYMQFRNELLEHQLLPRRYHAWYSRSGAPSADEDDDGLSFSLTYDKLLERYPHIEKDHLVKLLKQLLLNTASPSLRMSSGNAPNAADVPTLLGKGSFSLLSYDNDKINEVKRPPPHMRWPHMKANQVHGLNLREIGGGFPRHHRAPSIRAACYAIAKPSTMVQKMQNIKRIRGHRNAVYCAILDRSGRYVITGSDDRLVKIWSMETAYCLASCRGHEGDITDLAVSSNNALVASSSNDCIIRVWRLPDGLPISVLRGHTGAVTAIAFSPRTVYHLLS</sequence>
<dbReference type="PROSITE" id="PS50294">
    <property type="entry name" value="WD_REPEATS_REGION"/>
    <property type="match status" value="2"/>
</dbReference>
<dbReference type="GO" id="GO:0007010">
    <property type="term" value="P:cytoskeleton organization"/>
    <property type="evidence" value="ECO:0007669"/>
    <property type="project" value="TreeGrafter"/>
</dbReference>
<dbReference type="InterPro" id="IPR001680">
    <property type="entry name" value="WD40_rpt"/>
</dbReference>
<dbReference type="InterPro" id="IPR057452">
    <property type="entry name" value="BRWD/PHIP_N"/>
</dbReference>
<feature type="repeat" description="WD" evidence="1">
    <location>
        <begin position="239"/>
        <end position="280"/>
    </location>
</feature>
<reference evidence="3 4" key="1">
    <citation type="submission" date="2019-01" db="EMBL/GenBank/DDBJ databases">
        <title>Sequencing of cultivated peanut Arachis hypogaea provides insights into genome evolution and oil improvement.</title>
        <authorList>
            <person name="Chen X."/>
        </authorList>
    </citation>
    <scope>NUCLEOTIDE SEQUENCE [LARGE SCALE GENOMIC DNA]</scope>
    <source>
        <strain evidence="4">cv. Fuhuasheng</strain>
        <tissue evidence="3">Leaves</tissue>
    </source>
</reference>
<dbReference type="GO" id="GO:0005634">
    <property type="term" value="C:nucleus"/>
    <property type="evidence" value="ECO:0007669"/>
    <property type="project" value="TreeGrafter"/>
</dbReference>
<name>A0A444ZF71_ARAHY</name>
<dbReference type="Gene3D" id="2.130.10.10">
    <property type="entry name" value="YVTN repeat-like/Quinoprotein amine dehydrogenase"/>
    <property type="match status" value="1"/>
</dbReference>
<dbReference type="SUPFAM" id="SSF50978">
    <property type="entry name" value="WD40 repeat-like"/>
    <property type="match status" value="1"/>
</dbReference>
<dbReference type="PANTHER" id="PTHR16266:SF17">
    <property type="entry name" value="BRWD3"/>
    <property type="match status" value="1"/>
</dbReference>
<protein>
    <recommendedName>
        <fullName evidence="2">BRWD/PHIP N-terminal domain-containing protein</fullName>
    </recommendedName>
</protein>
<dbReference type="SMART" id="SM00320">
    <property type="entry name" value="WD40"/>
    <property type="match status" value="2"/>
</dbReference>
<gene>
    <name evidence="3" type="ORF">Ahy_B04g070147</name>
</gene>
<dbReference type="AlphaFoldDB" id="A0A444ZF71"/>
<feature type="repeat" description="WD" evidence="1">
    <location>
        <begin position="281"/>
        <end position="322"/>
    </location>
</feature>
<evidence type="ECO:0000256" key="1">
    <source>
        <dbReference type="PROSITE-ProRule" id="PRU00221"/>
    </source>
</evidence>
<dbReference type="Pfam" id="PF25437">
    <property type="entry name" value="BRWD1_N"/>
    <property type="match status" value="1"/>
</dbReference>
<dbReference type="InterPro" id="IPR052060">
    <property type="entry name" value="Bromo_WD_repeat"/>
</dbReference>
<evidence type="ECO:0000313" key="4">
    <source>
        <dbReference type="Proteomes" id="UP000289738"/>
    </source>
</evidence>
<evidence type="ECO:0000313" key="3">
    <source>
        <dbReference type="EMBL" id="RYR12794.1"/>
    </source>
</evidence>
<organism evidence="3 4">
    <name type="scientific">Arachis hypogaea</name>
    <name type="common">Peanut</name>
    <dbReference type="NCBI Taxonomy" id="3818"/>
    <lineage>
        <taxon>Eukaryota</taxon>
        <taxon>Viridiplantae</taxon>
        <taxon>Streptophyta</taxon>
        <taxon>Embryophyta</taxon>
        <taxon>Tracheophyta</taxon>
        <taxon>Spermatophyta</taxon>
        <taxon>Magnoliopsida</taxon>
        <taxon>eudicotyledons</taxon>
        <taxon>Gunneridae</taxon>
        <taxon>Pentapetalae</taxon>
        <taxon>rosids</taxon>
        <taxon>fabids</taxon>
        <taxon>Fabales</taxon>
        <taxon>Fabaceae</taxon>
        <taxon>Papilionoideae</taxon>
        <taxon>50 kb inversion clade</taxon>
        <taxon>dalbergioids sensu lato</taxon>
        <taxon>Dalbergieae</taxon>
        <taxon>Pterocarpus clade</taxon>
        <taxon>Arachis</taxon>
    </lineage>
</organism>
<dbReference type="GO" id="GO:0006357">
    <property type="term" value="P:regulation of transcription by RNA polymerase II"/>
    <property type="evidence" value="ECO:0007669"/>
    <property type="project" value="TreeGrafter"/>
</dbReference>
<dbReference type="EMBL" id="SDMP01000014">
    <property type="protein sequence ID" value="RYR12794.1"/>
    <property type="molecule type" value="Genomic_DNA"/>
</dbReference>
<proteinExistence type="predicted"/>
<dbReference type="PANTHER" id="PTHR16266">
    <property type="entry name" value="WD REPEAT DOMAIN 9"/>
    <property type="match status" value="1"/>
</dbReference>
<feature type="domain" description="BRWD/PHIP N-terminal" evidence="2">
    <location>
        <begin position="38"/>
        <end position="138"/>
    </location>
</feature>
<keyword evidence="1" id="KW-0853">WD repeat</keyword>
<evidence type="ECO:0000259" key="2">
    <source>
        <dbReference type="Pfam" id="PF25437"/>
    </source>
</evidence>
<dbReference type="GO" id="GO:0008360">
    <property type="term" value="P:regulation of cell shape"/>
    <property type="evidence" value="ECO:0007669"/>
    <property type="project" value="TreeGrafter"/>
</dbReference>
<keyword evidence="4" id="KW-1185">Reference proteome</keyword>
<dbReference type="InterPro" id="IPR036322">
    <property type="entry name" value="WD40_repeat_dom_sf"/>
</dbReference>
<dbReference type="InterPro" id="IPR015943">
    <property type="entry name" value="WD40/YVTN_repeat-like_dom_sf"/>
</dbReference>
<comment type="caution">
    <text evidence="3">The sequence shown here is derived from an EMBL/GenBank/DDBJ whole genome shotgun (WGS) entry which is preliminary data.</text>
</comment>
<dbReference type="Pfam" id="PF00400">
    <property type="entry name" value="WD40"/>
    <property type="match status" value="3"/>
</dbReference>
<accession>A0A444ZF71</accession>